<name>A0A150XR66_9BACT</name>
<dbReference type="SUPFAM" id="SSF88713">
    <property type="entry name" value="Glycoside hydrolase/deacetylase"/>
    <property type="match status" value="1"/>
</dbReference>
<dbReference type="GO" id="GO:0005975">
    <property type="term" value="P:carbohydrate metabolic process"/>
    <property type="evidence" value="ECO:0007669"/>
    <property type="project" value="InterPro"/>
</dbReference>
<accession>A0A150XR66</accession>
<dbReference type="OrthoDB" id="9805877at2"/>
<dbReference type="STRING" id="296218.AWN68_16485"/>
<dbReference type="EMBL" id="LRDB01000006">
    <property type="protein sequence ID" value="KYG81135.1"/>
    <property type="molecule type" value="Genomic_DNA"/>
</dbReference>
<comment type="caution">
    <text evidence="1">The sequence shown here is derived from an EMBL/GenBank/DDBJ whole genome shotgun (WGS) entry which is preliminary data.</text>
</comment>
<sequence length="236" mass="27487">MNCFTIDVDWAPEEVIQDTLDLFKKYDVPCTIFTTHKSEVLDNCDRDLFEIGLHPNFNQILQGKGGNVEDVMSNLKEMYPEAKGARSHSLTQSGYILEMYRKFGITYEVNHFLPYHQGIKPFILWNGLCRIPFNWEDDYHFALDYPFDDSKIDLMDKRLNIFNFHPIHIYLNSENNDRFTKIKHDQQNMGLLRTVQNIGEVLGTRDILIALLEHVSLNGLMSSKLYDVSLQFGGKK</sequence>
<evidence type="ECO:0008006" key="3">
    <source>
        <dbReference type="Google" id="ProtNLM"/>
    </source>
</evidence>
<dbReference type="AlphaFoldDB" id="A0A150XR66"/>
<dbReference type="Pfam" id="PF22537">
    <property type="entry name" value="WbmS-like"/>
    <property type="match status" value="1"/>
</dbReference>
<proteinExistence type="predicted"/>
<dbReference type="Gene3D" id="3.20.20.370">
    <property type="entry name" value="Glycoside hydrolase/deacetylase"/>
    <property type="match status" value="1"/>
</dbReference>
<evidence type="ECO:0000313" key="1">
    <source>
        <dbReference type="EMBL" id="KYG81135.1"/>
    </source>
</evidence>
<dbReference type="InterPro" id="IPR011330">
    <property type="entry name" value="Glyco_hydro/deAcase_b/a-brl"/>
</dbReference>
<keyword evidence="2" id="KW-1185">Reference proteome</keyword>
<gene>
    <name evidence="1" type="ORF">AWN68_16485</name>
</gene>
<dbReference type="InterPro" id="IPR054492">
    <property type="entry name" value="WbmS-like"/>
</dbReference>
<dbReference type="Proteomes" id="UP000075615">
    <property type="component" value="Unassembled WGS sequence"/>
</dbReference>
<protein>
    <recommendedName>
        <fullName evidence="3">NodB homology domain-containing protein</fullName>
    </recommendedName>
</protein>
<evidence type="ECO:0000313" key="2">
    <source>
        <dbReference type="Proteomes" id="UP000075615"/>
    </source>
</evidence>
<reference evidence="1 2" key="1">
    <citation type="submission" date="2016-01" db="EMBL/GenBank/DDBJ databases">
        <title>Genome sequencing of Roseivirga echinicomitans KMM 6058.</title>
        <authorList>
            <person name="Selvaratnam C."/>
            <person name="Thevarajoo S."/>
            <person name="Goh K.M."/>
            <person name="Ee R."/>
            <person name="Chan K.-G."/>
            <person name="Chong C.S."/>
        </authorList>
    </citation>
    <scope>NUCLEOTIDE SEQUENCE [LARGE SCALE GENOMIC DNA]</scope>
    <source>
        <strain evidence="1 2">KMM 6058</strain>
    </source>
</reference>
<dbReference type="RefSeq" id="WP_068413451.1">
    <property type="nucleotide sequence ID" value="NZ_LRDB01000006.1"/>
</dbReference>
<organism evidence="1 2">
    <name type="scientific">Roseivirga echinicomitans</name>
    <dbReference type="NCBI Taxonomy" id="296218"/>
    <lineage>
        <taxon>Bacteria</taxon>
        <taxon>Pseudomonadati</taxon>
        <taxon>Bacteroidota</taxon>
        <taxon>Cytophagia</taxon>
        <taxon>Cytophagales</taxon>
        <taxon>Roseivirgaceae</taxon>
        <taxon>Roseivirga</taxon>
    </lineage>
</organism>